<evidence type="ECO:0000259" key="7">
    <source>
        <dbReference type="PROSITE" id="PS50922"/>
    </source>
</evidence>
<feature type="transmembrane region" description="Helical" evidence="6">
    <location>
        <begin position="222"/>
        <end position="244"/>
    </location>
</feature>
<feature type="transmembrane region" description="Helical" evidence="6">
    <location>
        <begin position="184"/>
        <end position="210"/>
    </location>
</feature>
<proteinExistence type="predicted"/>
<reference evidence="8" key="1">
    <citation type="submission" date="2020-11" db="EMBL/GenBank/DDBJ databases">
        <authorList>
            <consortium name="DOE Joint Genome Institute"/>
            <person name="Ahrendt S."/>
            <person name="Riley R."/>
            <person name="Andreopoulos W."/>
            <person name="Labutti K."/>
            <person name="Pangilinan J."/>
            <person name="Ruiz-Duenas F.J."/>
            <person name="Barrasa J.M."/>
            <person name="Sanchez-Garcia M."/>
            <person name="Camarero S."/>
            <person name="Miyauchi S."/>
            <person name="Serrano A."/>
            <person name="Linde D."/>
            <person name="Babiker R."/>
            <person name="Drula E."/>
            <person name="Ayuso-Fernandez I."/>
            <person name="Pacheco R."/>
            <person name="Padilla G."/>
            <person name="Ferreira P."/>
            <person name="Barriuso J."/>
            <person name="Kellner H."/>
            <person name="Castanera R."/>
            <person name="Alfaro M."/>
            <person name="Ramirez L."/>
            <person name="Pisabarro A.G."/>
            <person name="Kuo A."/>
            <person name="Tritt A."/>
            <person name="Lipzen A."/>
            <person name="He G."/>
            <person name="Yan M."/>
            <person name="Ng V."/>
            <person name="Cullen D."/>
            <person name="Martin F."/>
            <person name="Rosso M.-N."/>
            <person name="Henrissat B."/>
            <person name="Hibbett D."/>
            <person name="Martinez A.T."/>
            <person name="Grigoriev I.V."/>
        </authorList>
    </citation>
    <scope>NUCLEOTIDE SEQUENCE</scope>
    <source>
        <strain evidence="8">CBS 506.95</strain>
    </source>
</reference>
<dbReference type="SMART" id="SM00724">
    <property type="entry name" value="TLC"/>
    <property type="match status" value="1"/>
</dbReference>
<protein>
    <submittedName>
        <fullName evidence="8">TLC domain-containing protein</fullName>
    </submittedName>
</protein>
<keyword evidence="3 6" id="KW-1133">Transmembrane helix</keyword>
<keyword evidence="4 5" id="KW-0472">Membrane</keyword>
<keyword evidence="2 5" id="KW-0812">Transmembrane</keyword>
<dbReference type="GO" id="GO:0055088">
    <property type="term" value="P:lipid homeostasis"/>
    <property type="evidence" value="ECO:0007669"/>
    <property type="project" value="TreeGrafter"/>
</dbReference>
<evidence type="ECO:0000313" key="8">
    <source>
        <dbReference type="EMBL" id="KAF9532161.1"/>
    </source>
</evidence>
<name>A0A9P6EN79_9AGAR</name>
<dbReference type="InterPro" id="IPR006634">
    <property type="entry name" value="TLC-dom"/>
</dbReference>
<dbReference type="AlphaFoldDB" id="A0A9P6EN79"/>
<comment type="subcellular location">
    <subcellularLocation>
        <location evidence="1">Membrane</location>
        <topology evidence="1">Multi-pass membrane protein</topology>
    </subcellularLocation>
</comment>
<evidence type="ECO:0000256" key="5">
    <source>
        <dbReference type="PROSITE-ProRule" id="PRU00205"/>
    </source>
</evidence>
<dbReference type="PROSITE" id="PS50922">
    <property type="entry name" value="TLC"/>
    <property type="match status" value="1"/>
</dbReference>
<organism evidence="8 9">
    <name type="scientific">Crepidotus variabilis</name>
    <dbReference type="NCBI Taxonomy" id="179855"/>
    <lineage>
        <taxon>Eukaryota</taxon>
        <taxon>Fungi</taxon>
        <taxon>Dikarya</taxon>
        <taxon>Basidiomycota</taxon>
        <taxon>Agaricomycotina</taxon>
        <taxon>Agaricomycetes</taxon>
        <taxon>Agaricomycetidae</taxon>
        <taxon>Agaricales</taxon>
        <taxon>Agaricineae</taxon>
        <taxon>Crepidotaceae</taxon>
        <taxon>Crepidotus</taxon>
    </lineage>
</organism>
<keyword evidence="9" id="KW-1185">Reference proteome</keyword>
<dbReference type="GO" id="GO:0016020">
    <property type="term" value="C:membrane"/>
    <property type="evidence" value="ECO:0007669"/>
    <property type="project" value="UniProtKB-SubCell"/>
</dbReference>
<evidence type="ECO:0000256" key="1">
    <source>
        <dbReference type="ARBA" id="ARBA00004141"/>
    </source>
</evidence>
<dbReference type="Pfam" id="PF03798">
    <property type="entry name" value="TRAM_LAG1_CLN8"/>
    <property type="match status" value="1"/>
</dbReference>
<evidence type="ECO:0000256" key="3">
    <source>
        <dbReference type="ARBA" id="ARBA00022989"/>
    </source>
</evidence>
<feature type="transmembrane region" description="Helical" evidence="6">
    <location>
        <begin position="20"/>
        <end position="42"/>
    </location>
</feature>
<feature type="transmembrane region" description="Helical" evidence="6">
    <location>
        <begin position="128"/>
        <end position="152"/>
    </location>
</feature>
<dbReference type="GO" id="GO:0005783">
    <property type="term" value="C:endoplasmic reticulum"/>
    <property type="evidence" value="ECO:0007669"/>
    <property type="project" value="TreeGrafter"/>
</dbReference>
<evidence type="ECO:0000313" key="9">
    <source>
        <dbReference type="Proteomes" id="UP000807306"/>
    </source>
</evidence>
<dbReference type="PANTHER" id="PTHR13439">
    <property type="entry name" value="CT120 PROTEIN"/>
    <property type="match status" value="1"/>
</dbReference>
<evidence type="ECO:0000256" key="6">
    <source>
        <dbReference type="SAM" id="Phobius"/>
    </source>
</evidence>
<accession>A0A9P6EN79</accession>
<comment type="caution">
    <text evidence="8">The sequence shown here is derived from an EMBL/GenBank/DDBJ whole genome shotgun (WGS) entry which is preliminary data.</text>
</comment>
<dbReference type="InterPro" id="IPR050846">
    <property type="entry name" value="TLCD"/>
</dbReference>
<feature type="domain" description="TLC" evidence="7">
    <location>
        <begin position="57"/>
        <end position="255"/>
    </location>
</feature>
<dbReference type="EMBL" id="MU157832">
    <property type="protein sequence ID" value="KAF9532161.1"/>
    <property type="molecule type" value="Genomic_DNA"/>
</dbReference>
<dbReference type="OrthoDB" id="10266980at2759"/>
<evidence type="ECO:0000256" key="4">
    <source>
        <dbReference type="ARBA" id="ARBA00023136"/>
    </source>
</evidence>
<dbReference type="Proteomes" id="UP000807306">
    <property type="component" value="Unassembled WGS sequence"/>
</dbReference>
<gene>
    <name evidence="8" type="ORF">CPB83DRAFT_847337</name>
</gene>
<sequence length="282" mass="31680">MVLLERFVSEKLGLTKFPPFLPTFYAAFLGFTLIHLGLAPYFSARWFPVAFGAKGRGAKNNWSIHVVSQVHALIIVPYAAWCILHEASESSLQDRVFGWDSRAGHLFAIACGYFVWDTLDASINFIDAGFVAHGVACTLIYSMVFTPFVAYYGARCLLWETSTIFLNNHWFLDKLGRTGTRIQAINGICLLGAFFFVRLVYGGMISFHFMMDVLEMRRQAPLLHVMVYGIGNVVLVGLNWFWFFKMISALRKRFDGPGERTKLLNQAETASPGVPTTTTTTS</sequence>
<dbReference type="PANTHER" id="PTHR13439:SF0">
    <property type="entry name" value="TOPOISOMERASE I DAMAGE AFFECTED PROTEIN 4"/>
    <property type="match status" value="1"/>
</dbReference>
<evidence type="ECO:0000256" key="2">
    <source>
        <dbReference type="ARBA" id="ARBA00022692"/>
    </source>
</evidence>
<feature type="transmembrane region" description="Helical" evidence="6">
    <location>
        <begin position="62"/>
        <end position="84"/>
    </location>
</feature>